<dbReference type="InterPro" id="IPR000008">
    <property type="entry name" value="C2_dom"/>
</dbReference>
<dbReference type="GO" id="GO:0005543">
    <property type="term" value="F:phospholipid binding"/>
    <property type="evidence" value="ECO:0007669"/>
    <property type="project" value="InterPro"/>
</dbReference>
<keyword evidence="5" id="KW-1185">Reference proteome</keyword>
<evidence type="ECO:0000313" key="4">
    <source>
        <dbReference type="EMBL" id="KAJ8613533.1"/>
    </source>
</evidence>
<dbReference type="GO" id="GO:0005096">
    <property type="term" value="F:GTPase activator activity"/>
    <property type="evidence" value="ECO:0007669"/>
    <property type="project" value="InterPro"/>
</dbReference>
<dbReference type="SMART" id="SM00239">
    <property type="entry name" value="C2"/>
    <property type="match status" value="1"/>
</dbReference>
<dbReference type="PANTHER" id="PTHR46220">
    <property type="entry name" value="ADP-RIBOSYLATION FACTOR GTPASE-ACTIVATING PROTEIN AGD12"/>
    <property type="match status" value="1"/>
</dbReference>
<evidence type="ECO:0000259" key="3">
    <source>
        <dbReference type="PROSITE" id="PS50004"/>
    </source>
</evidence>
<proteinExistence type="predicted"/>
<dbReference type="Pfam" id="PF00168">
    <property type="entry name" value="C2"/>
    <property type="match status" value="1"/>
</dbReference>
<feature type="domain" description="C2" evidence="3">
    <location>
        <begin position="46"/>
        <end position="167"/>
    </location>
</feature>
<evidence type="ECO:0000313" key="5">
    <source>
        <dbReference type="Proteomes" id="UP001230188"/>
    </source>
</evidence>
<dbReference type="PROSITE" id="PS50004">
    <property type="entry name" value="C2"/>
    <property type="match status" value="1"/>
</dbReference>
<feature type="region of interest" description="Disordered" evidence="2">
    <location>
        <begin position="426"/>
        <end position="455"/>
    </location>
</feature>
<evidence type="ECO:0000256" key="1">
    <source>
        <dbReference type="SAM" id="Coils"/>
    </source>
</evidence>
<organism evidence="4 5">
    <name type="scientific">Chrysophaeum taylorii</name>
    <dbReference type="NCBI Taxonomy" id="2483200"/>
    <lineage>
        <taxon>Eukaryota</taxon>
        <taxon>Sar</taxon>
        <taxon>Stramenopiles</taxon>
        <taxon>Ochrophyta</taxon>
        <taxon>Pelagophyceae</taxon>
        <taxon>Pelagomonadales</taxon>
        <taxon>Pelagomonadaceae</taxon>
        <taxon>Chrysophaeum</taxon>
    </lineage>
</organism>
<dbReference type="Gene3D" id="2.60.40.150">
    <property type="entry name" value="C2 domain"/>
    <property type="match status" value="1"/>
</dbReference>
<feature type="coiled-coil region" evidence="1">
    <location>
        <begin position="292"/>
        <end position="368"/>
    </location>
</feature>
<dbReference type="CDD" id="cd00030">
    <property type="entry name" value="C2"/>
    <property type="match status" value="1"/>
</dbReference>
<dbReference type="InterPro" id="IPR035892">
    <property type="entry name" value="C2_domain_sf"/>
</dbReference>
<sequence>MDFEETDEAEVVRVDLRGSSSSPEPSVRLFKSHSPAVGRIPSTDEITGEMDIEISEDADDEDDHESVTWYFSVSIWRARNLHGNNNGGRSSDPYVLVKYGEQELKTRVIETNLDPVWKSHVMFAHDGTRKLDLYVFDYEDFMSDDLLGKITLQLPEPMPEEPVVTVLDHEWIEVQPCYTQEQDSLVSFRNNLSRRVTKAMRVFHDDAHLFKYGTLGEVNVSVTAFRLEELPALVRDRETTIDRLKHKLNRQKRMSESTLADTTLRLQAELNAARRDALNSRNDTKRHIDNLMADHAARVDALKAQLKTVAEDRDELARAKTRLEDDSDGDRRLVDDLRNRIKTAEDRLARAENERDAARIANRKFQNQHQRDATSPRRAAQTLANVDDLSIRDLKERIQGLTLAYYWKLRQAPDNPMTNDIRRAINLNSLPSDPPLRLDDSRPNDDDDDDGDDLE</sequence>
<accession>A0AAD7UNS5</accession>
<feature type="region of interest" description="Disordered" evidence="2">
    <location>
        <begin position="1"/>
        <end position="30"/>
    </location>
</feature>
<reference evidence="4" key="1">
    <citation type="submission" date="2023-01" db="EMBL/GenBank/DDBJ databases">
        <title>Metagenome sequencing of chrysophaentin producing Chrysophaeum taylorii.</title>
        <authorList>
            <person name="Davison J."/>
            <person name="Bewley C."/>
        </authorList>
    </citation>
    <scope>NUCLEOTIDE SEQUENCE</scope>
    <source>
        <strain evidence="4">NIES-1699</strain>
    </source>
</reference>
<gene>
    <name evidence="4" type="ORF">CTAYLR_002148</name>
</gene>
<evidence type="ECO:0000256" key="2">
    <source>
        <dbReference type="SAM" id="MobiDB-lite"/>
    </source>
</evidence>
<name>A0AAD7UNS5_9STRA</name>
<keyword evidence="1" id="KW-0175">Coiled coil</keyword>
<dbReference type="EMBL" id="JAQMWT010000028">
    <property type="protein sequence ID" value="KAJ8613533.1"/>
    <property type="molecule type" value="Genomic_DNA"/>
</dbReference>
<comment type="caution">
    <text evidence="4">The sequence shown here is derived from an EMBL/GenBank/DDBJ whole genome shotgun (WGS) entry which is preliminary data.</text>
</comment>
<protein>
    <recommendedName>
        <fullName evidence="3">C2 domain-containing protein</fullName>
    </recommendedName>
</protein>
<dbReference type="InterPro" id="IPR044518">
    <property type="entry name" value="ARF_GAP_AGD11/12/13"/>
</dbReference>
<dbReference type="AlphaFoldDB" id="A0AAD7UNS5"/>
<feature type="compositionally biased region" description="Acidic residues" evidence="2">
    <location>
        <begin position="445"/>
        <end position="455"/>
    </location>
</feature>
<dbReference type="Proteomes" id="UP001230188">
    <property type="component" value="Unassembled WGS sequence"/>
</dbReference>
<dbReference type="SUPFAM" id="SSF49562">
    <property type="entry name" value="C2 domain (Calcium/lipid-binding domain, CaLB)"/>
    <property type="match status" value="1"/>
</dbReference>
<dbReference type="PANTHER" id="PTHR46220:SF1">
    <property type="entry name" value="ADP-RIBOSYLATION FACTOR GTPASE-ACTIVATING PROTEIN AGD12"/>
    <property type="match status" value="1"/>
</dbReference>